<dbReference type="PANTHER" id="PTHR14239:SF10">
    <property type="entry name" value="REDUCTASE"/>
    <property type="match status" value="1"/>
</dbReference>
<dbReference type="PANTHER" id="PTHR14239">
    <property type="entry name" value="DUDULIN-RELATED"/>
    <property type="match status" value="1"/>
</dbReference>
<evidence type="ECO:0000313" key="3">
    <source>
        <dbReference type="EMBL" id="GAA1755425.1"/>
    </source>
</evidence>
<evidence type="ECO:0000313" key="4">
    <source>
        <dbReference type="Proteomes" id="UP001500655"/>
    </source>
</evidence>
<dbReference type="InterPro" id="IPR051267">
    <property type="entry name" value="STEAP_metalloreductase"/>
</dbReference>
<sequence>MRIGVLGTGDVGRTLAGRLVELGHEVTMGSRSVANEAAARWLAELGTPLSASIGTFADAAGRAELVINATSGAASLDALALAGADRLADKIILDVANPLTFAGGAPALSLSNTDSLGEAIQREYPSSLVVKSLNTVNCEVMVRPHRVPGAHTMFLAGDDPEAKATVGDLLHAFGWKHLLDLGGIEAARGMEMYVMLWIRLRLAQGSDLFNVQVVTG</sequence>
<feature type="domain" description="Pyrroline-5-carboxylate reductase catalytic N-terminal" evidence="2">
    <location>
        <begin position="2"/>
        <end position="98"/>
    </location>
</feature>
<gene>
    <name evidence="3" type="ORF">GCM10009681_28200</name>
</gene>
<dbReference type="EMBL" id="BAAALS010000012">
    <property type="protein sequence ID" value="GAA1755425.1"/>
    <property type="molecule type" value="Genomic_DNA"/>
</dbReference>
<dbReference type="InterPro" id="IPR036291">
    <property type="entry name" value="NAD(P)-bd_dom_sf"/>
</dbReference>
<protein>
    <submittedName>
        <fullName evidence="3">NADPH-dependent F420 reductase</fullName>
    </submittedName>
</protein>
<dbReference type="SUPFAM" id="SSF51735">
    <property type="entry name" value="NAD(P)-binding Rossmann-fold domains"/>
    <property type="match status" value="1"/>
</dbReference>
<accession>A0ABP4WNV8</accession>
<evidence type="ECO:0000259" key="2">
    <source>
        <dbReference type="Pfam" id="PF03807"/>
    </source>
</evidence>
<comment type="caution">
    <text evidence="3">The sequence shown here is derived from an EMBL/GenBank/DDBJ whole genome shotgun (WGS) entry which is preliminary data.</text>
</comment>
<keyword evidence="4" id="KW-1185">Reference proteome</keyword>
<dbReference type="InterPro" id="IPR028939">
    <property type="entry name" value="P5C_Rdtase_cat_N"/>
</dbReference>
<organism evidence="3 4">
    <name type="scientific">Luedemannella helvata</name>
    <dbReference type="NCBI Taxonomy" id="349315"/>
    <lineage>
        <taxon>Bacteria</taxon>
        <taxon>Bacillati</taxon>
        <taxon>Actinomycetota</taxon>
        <taxon>Actinomycetes</taxon>
        <taxon>Micromonosporales</taxon>
        <taxon>Micromonosporaceae</taxon>
        <taxon>Luedemannella</taxon>
    </lineage>
</organism>
<dbReference type="Proteomes" id="UP001500655">
    <property type="component" value="Unassembled WGS sequence"/>
</dbReference>
<dbReference type="Pfam" id="PF03807">
    <property type="entry name" value="F420_oxidored"/>
    <property type="match status" value="1"/>
</dbReference>
<keyword evidence="1" id="KW-0560">Oxidoreductase</keyword>
<dbReference type="RefSeq" id="WP_344081368.1">
    <property type="nucleotide sequence ID" value="NZ_BAAALS010000012.1"/>
</dbReference>
<name>A0ABP4WNV8_9ACTN</name>
<dbReference type="Gene3D" id="3.40.50.720">
    <property type="entry name" value="NAD(P)-binding Rossmann-like Domain"/>
    <property type="match status" value="1"/>
</dbReference>
<reference evidence="4" key="1">
    <citation type="journal article" date="2019" name="Int. J. Syst. Evol. Microbiol.">
        <title>The Global Catalogue of Microorganisms (GCM) 10K type strain sequencing project: providing services to taxonomists for standard genome sequencing and annotation.</title>
        <authorList>
            <consortium name="The Broad Institute Genomics Platform"/>
            <consortium name="The Broad Institute Genome Sequencing Center for Infectious Disease"/>
            <person name="Wu L."/>
            <person name="Ma J."/>
        </authorList>
    </citation>
    <scope>NUCLEOTIDE SEQUENCE [LARGE SCALE GENOMIC DNA]</scope>
    <source>
        <strain evidence="4">JCM 13249</strain>
    </source>
</reference>
<proteinExistence type="predicted"/>
<evidence type="ECO:0000256" key="1">
    <source>
        <dbReference type="ARBA" id="ARBA00023002"/>
    </source>
</evidence>